<dbReference type="EMBL" id="JBBYHT010000002">
    <property type="protein sequence ID" value="MEL1247623.1"/>
    <property type="molecule type" value="Genomic_DNA"/>
</dbReference>
<evidence type="ECO:0000256" key="2">
    <source>
        <dbReference type="SAM" id="Phobius"/>
    </source>
</evidence>
<feature type="coiled-coil region" evidence="1">
    <location>
        <begin position="478"/>
        <end position="540"/>
    </location>
</feature>
<accession>A0ABU9I5D4</accession>
<evidence type="ECO:0000313" key="4">
    <source>
        <dbReference type="EMBL" id="MEL1247623.1"/>
    </source>
</evidence>
<keyword evidence="2" id="KW-0472">Membrane</keyword>
<proteinExistence type="predicted"/>
<dbReference type="SUPFAM" id="SSF57997">
    <property type="entry name" value="Tropomyosin"/>
    <property type="match status" value="1"/>
</dbReference>
<evidence type="ECO:0000259" key="3">
    <source>
        <dbReference type="Pfam" id="PF05569"/>
    </source>
</evidence>
<dbReference type="Pfam" id="PF05569">
    <property type="entry name" value="Peptidase_M56"/>
    <property type="match status" value="1"/>
</dbReference>
<keyword evidence="2" id="KW-0812">Transmembrane</keyword>
<feature type="transmembrane region" description="Helical" evidence="2">
    <location>
        <begin position="6"/>
        <end position="25"/>
    </location>
</feature>
<organism evidence="4 5">
    <name type="scientific">Flavobacterium helocola</name>
    <dbReference type="NCBI Taxonomy" id="3139139"/>
    <lineage>
        <taxon>Bacteria</taxon>
        <taxon>Pseudomonadati</taxon>
        <taxon>Bacteroidota</taxon>
        <taxon>Flavobacteriia</taxon>
        <taxon>Flavobacteriales</taxon>
        <taxon>Flavobacteriaceae</taxon>
        <taxon>Flavobacterium</taxon>
    </lineage>
</organism>
<keyword evidence="5" id="KW-1185">Reference proteome</keyword>
<reference evidence="4 5" key="1">
    <citation type="submission" date="2024-04" db="EMBL/GenBank/DDBJ databases">
        <title>Flavobacterium sp. DGU41 16S ribosomal RNA gene Genome sequencing and assembly.</title>
        <authorList>
            <person name="Park S."/>
        </authorList>
    </citation>
    <scope>NUCLEOTIDE SEQUENCE [LARGE SCALE GENOMIC DNA]</scope>
    <source>
        <strain evidence="4 5">DGU41</strain>
    </source>
</reference>
<keyword evidence="2" id="KW-1133">Transmembrane helix</keyword>
<dbReference type="Proteomes" id="UP001393056">
    <property type="component" value="Unassembled WGS sequence"/>
</dbReference>
<name>A0ABU9I5D4_9FLAO</name>
<feature type="transmembrane region" description="Helical" evidence="2">
    <location>
        <begin position="181"/>
        <end position="199"/>
    </location>
</feature>
<feature type="transmembrane region" description="Helical" evidence="2">
    <location>
        <begin position="92"/>
        <end position="117"/>
    </location>
</feature>
<dbReference type="RefSeq" id="WP_341682668.1">
    <property type="nucleotide sequence ID" value="NZ_JBBYHT010000002.1"/>
</dbReference>
<dbReference type="InterPro" id="IPR052173">
    <property type="entry name" value="Beta-lactam_resp_regulator"/>
</dbReference>
<comment type="caution">
    <text evidence="4">The sequence shown here is derived from an EMBL/GenBank/DDBJ whole genome shotgun (WGS) entry which is preliminary data.</text>
</comment>
<evidence type="ECO:0000313" key="5">
    <source>
        <dbReference type="Proteomes" id="UP001393056"/>
    </source>
</evidence>
<protein>
    <submittedName>
        <fullName evidence="4">M56 family metallopeptidase</fullName>
    </submittedName>
</protein>
<gene>
    <name evidence="4" type="ORF">AAEO58_06155</name>
</gene>
<dbReference type="InterPro" id="IPR008756">
    <property type="entry name" value="Peptidase_M56"/>
</dbReference>
<dbReference type="PANTHER" id="PTHR34978">
    <property type="entry name" value="POSSIBLE SENSOR-TRANSDUCER PROTEIN BLAR"/>
    <property type="match status" value="1"/>
</dbReference>
<feature type="domain" description="Peptidase M56" evidence="3">
    <location>
        <begin position="116"/>
        <end position="257"/>
    </location>
</feature>
<dbReference type="PANTHER" id="PTHR34978:SF3">
    <property type="entry name" value="SLR0241 PROTEIN"/>
    <property type="match status" value="1"/>
</dbReference>
<sequence length="586" mass="68894">MENLLMYFAKVNGLIILFYLMYVVFLRKETFFTSNRWYFLTGLLLSLVLPLITFTKTVWVEPTPIPEYYEEAIPITYNTIETPTQAPLDWSLILMSAYIVISILIILKIGMELVSFFRRIQKQNKQKESDYTLVDSNSAENPFSFFSYIVINKEMFTEEELQHILTHESIHVKQKHSFDVLIGKVFCAIFWVNQIIWFYRKAMLQNLEFIADNETFQQIENKYLYQKTLLKVVTHQHDLSITNQFYQSLIKKRIVMLHTNQSHKKNVWKYATILPLLVGFMLLFQIETVAQVKENPQKAHAVKVEAIGFSWDKNATDAEMKSDAEQLKSQGIDYKFSKIKRNKKGEIIAIKIEFNDGKGNKGVKEIKGEEPIEPIYFSSEEGKIGFTAEPDYSDYVVDEKLSKQFGTEIKVKMVKVTDEVDFPELPTPPTPPTHPFEDLMDAPTPPDFPEVPDFPSNMDDKKAMEKYEKAMVSFEKKMKSIEPKMKEFEKKMEVYEKEIKRKEPDMKKFEEEMKIFEQKMKVFEKEMEVYEKEIEKSSAEYYINGEKVSKEEVEKIQTNEIESVNIRKNSSPNRIEIKKKEIKKTK</sequence>
<feature type="transmembrane region" description="Helical" evidence="2">
    <location>
        <begin position="37"/>
        <end position="59"/>
    </location>
</feature>
<evidence type="ECO:0000256" key="1">
    <source>
        <dbReference type="SAM" id="Coils"/>
    </source>
</evidence>
<keyword evidence="1" id="KW-0175">Coiled coil</keyword>